<comment type="caution">
    <text evidence="2">The sequence shown here is derived from an EMBL/GenBank/DDBJ whole genome shotgun (WGS) entry which is preliminary data.</text>
</comment>
<reference evidence="2" key="1">
    <citation type="journal article" date="2022" name="Int. J. Mol. Sci.">
        <title>Draft Genome of Tanacetum Coccineum: Genomic Comparison of Closely Related Tanacetum-Family Plants.</title>
        <authorList>
            <person name="Yamashiro T."/>
            <person name="Shiraishi A."/>
            <person name="Nakayama K."/>
            <person name="Satake H."/>
        </authorList>
    </citation>
    <scope>NUCLEOTIDE SEQUENCE</scope>
</reference>
<dbReference type="EMBL" id="BQNB010009515">
    <property type="protein sequence ID" value="GJS64588.1"/>
    <property type="molecule type" value="Genomic_DNA"/>
</dbReference>
<evidence type="ECO:0000259" key="1">
    <source>
        <dbReference type="Pfam" id="PF13976"/>
    </source>
</evidence>
<name>A0ABQ4XH15_9ASTR</name>
<evidence type="ECO:0000313" key="2">
    <source>
        <dbReference type="EMBL" id="GJS64588.1"/>
    </source>
</evidence>
<organism evidence="2 3">
    <name type="scientific">Tanacetum coccineum</name>
    <dbReference type="NCBI Taxonomy" id="301880"/>
    <lineage>
        <taxon>Eukaryota</taxon>
        <taxon>Viridiplantae</taxon>
        <taxon>Streptophyta</taxon>
        <taxon>Embryophyta</taxon>
        <taxon>Tracheophyta</taxon>
        <taxon>Spermatophyta</taxon>
        <taxon>Magnoliopsida</taxon>
        <taxon>eudicotyledons</taxon>
        <taxon>Gunneridae</taxon>
        <taxon>Pentapetalae</taxon>
        <taxon>asterids</taxon>
        <taxon>campanulids</taxon>
        <taxon>Asterales</taxon>
        <taxon>Asteraceae</taxon>
        <taxon>Asteroideae</taxon>
        <taxon>Anthemideae</taxon>
        <taxon>Anthemidinae</taxon>
        <taxon>Tanacetum</taxon>
    </lineage>
</organism>
<dbReference type="CDD" id="cd09272">
    <property type="entry name" value="RNase_HI_RT_Ty1"/>
    <property type="match status" value="1"/>
</dbReference>
<dbReference type="Pfam" id="PF13976">
    <property type="entry name" value="gag_pre-integrs"/>
    <property type="match status" value="1"/>
</dbReference>
<gene>
    <name evidence="2" type="ORF">Tco_0679152</name>
</gene>
<dbReference type="InterPro" id="IPR025724">
    <property type="entry name" value="GAG-pre-integrase_dom"/>
</dbReference>
<dbReference type="Proteomes" id="UP001151760">
    <property type="component" value="Unassembled WGS sequence"/>
</dbReference>
<dbReference type="PANTHER" id="PTHR11439">
    <property type="entry name" value="GAG-POL-RELATED RETROTRANSPOSON"/>
    <property type="match status" value="1"/>
</dbReference>
<feature type="domain" description="GAG-pre-integrase" evidence="1">
    <location>
        <begin position="15"/>
        <end position="52"/>
    </location>
</feature>
<evidence type="ECO:0000313" key="3">
    <source>
        <dbReference type="Proteomes" id="UP001151760"/>
    </source>
</evidence>
<dbReference type="PANTHER" id="PTHR11439:SF483">
    <property type="entry name" value="PEPTIDE SYNTHASE GLIP-LIKE, PUTATIVE (AFU_ORTHOLOGUE AFUA_3G12920)-RELATED"/>
    <property type="match status" value="1"/>
</dbReference>
<protein>
    <recommendedName>
        <fullName evidence="1">GAG-pre-integrase domain-containing protein</fullName>
    </recommendedName>
</protein>
<keyword evidence="3" id="KW-1185">Reference proteome</keyword>
<accession>A0ABQ4XH15</accession>
<reference evidence="2" key="2">
    <citation type="submission" date="2022-01" db="EMBL/GenBank/DDBJ databases">
        <authorList>
            <person name="Yamashiro T."/>
            <person name="Shiraishi A."/>
            <person name="Satake H."/>
            <person name="Nakayama K."/>
        </authorList>
    </citation>
    <scope>NUCLEOTIDE SEQUENCE</scope>
</reference>
<sequence length="292" mass="32862">MEMLPLHWIICGMGKRLSHLNFDYITSLTKQGLVRGLPKLKYQKDHLCSACDLVPNPPSCVDPQVPTVIASEPAVSTVIPLSVEEVDHDIDVAYMDNNPNVDFPIPEPSSEESSTQDYRFIRVPAASIKKFGMETCEPADTPMVKKSKLDEDPQGKAVDPTRYRGMIGTLMYLTSNTEHAGCQDTRKSTSKSMQLLGDRLVSWSSKKQKSTAISTTEAEYIALLGCYIRHHFIKEQVKNGVVKLYFVRTEYQLANIFTKPLARERLDFLINKLGMKSMSPETLQKLGDKEEE</sequence>
<proteinExistence type="predicted"/>